<protein>
    <recommendedName>
        <fullName evidence="1">Amidohydrolase 3 domain-containing protein</fullName>
    </recommendedName>
</protein>
<dbReference type="InterPro" id="IPR011059">
    <property type="entry name" value="Metal-dep_hydrolase_composite"/>
</dbReference>
<dbReference type="AlphaFoldDB" id="A0A9W4IQF2"/>
<dbReference type="Gene3D" id="2.30.40.10">
    <property type="entry name" value="Urease, subunit C, domain 1"/>
    <property type="match status" value="1"/>
</dbReference>
<dbReference type="Gene3D" id="3.10.310.70">
    <property type="match status" value="1"/>
</dbReference>
<reference evidence="2" key="1">
    <citation type="submission" date="2021-07" db="EMBL/GenBank/DDBJ databases">
        <authorList>
            <person name="Branca A.L. A."/>
        </authorList>
    </citation>
    <scope>NUCLEOTIDE SEQUENCE</scope>
</reference>
<organism evidence="2 3">
    <name type="scientific">Penicillium salamii</name>
    <dbReference type="NCBI Taxonomy" id="1612424"/>
    <lineage>
        <taxon>Eukaryota</taxon>
        <taxon>Fungi</taxon>
        <taxon>Dikarya</taxon>
        <taxon>Ascomycota</taxon>
        <taxon>Pezizomycotina</taxon>
        <taxon>Eurotiomycetes</taxon>
        <taxon>Eurotiomycetidae</taxon>
        <taxon>Eurotiales</taxon>
        <taxon>Aspergillaceae</taxon>
        <taxon>Penicillium</taxon>
    </lineage>
</organism>
<dbReference type="OrthoDB" id="121380at2759"/>
<dbReference type="EMBL" id="CAJVPD010000099">
    <property type="protein sequence ID" value="CAG8319357.1"/>
    <property type="molecule type" value="Genomic_DNA"/>
</dbReference>
<dbReference type="GO" id="GO:0016810">
    <property type="term" value="F:hydrolase activity, acting on carbon-nitrogen (but not peptide) bonds"/>
    <property type="evidence" value="ECO:0007669"/>
    <property type="project" value="InterPro"/>
</dbReference>
<gene>
    <name evidence="2" type="ORF">PSALAMII_LOCUS2282</name>
</gene>
<dbReference type="InterPro" id="IPR032466">
    <property type="entry name" value="Metal_Hydrolase"/>
</dbReference>
<evidence type="ECO:0000313" key="3">
    <source>
        <dbReference type="Proteomes" id="UP001152592"/>
    </source>
</evidence>
<dbReference type="Proteomes" id="UP001152592">
    <property type="component" value="Unassembled WGS sequence"/>
</dbReference>
<dbReference type="InterPro" id="IPR033932">
    <property type="entry name" value="YtcJ-like"/>
</dbReference>
<proteinExistence type="predicted"/>
<evidence type="ECO:0000259" key="1">
    <source>
        <dbReference type="Pfam" id="PF07969"/>
    </source>
</evidence>
<sequence length="541" mass="58802">MITIFLNGQIFSPTLGNPFVSAMVLNGHRITHIGSGDDEEVLRAQTEGQTVNLANRIVLPGFIDGHVHILNFGLSLQKLDLSRCKSLSDIRQTITAYADTHPTEPRILCRGWNQSATHSKALATALDDLDARPIYIEALDLHSTWCNSAALFELELHSRSDPPGGKIHRHQDGTASGLLDEAAQFDIVWPFLDRVTSLEKKLAAVDAAIAAQQRAGYTGLVDMAMTEGCWELLNTYRKERGAFPFHIAAYWLIPYSKDSTEINKHIDRAIALHEDSNRTSTPDFCIAGIKLICDGTVDGCTAAFYESYGGLSTTVDPIWPADALAAAILRASGAGLQCAIHAIGDRAVTQTIDCLSLVPNLSACRHRIEHLEITTPGDAERLGQMGIVASVQPVHLDPAAFGEWPDMLGPERCKRAFAYREFVDGGAPLAFGTDAPTAAHHALPNLYIATTRRSAIDPFLDETINLEQAIPFATAISAATMGAAYASFADSWTGSLLPGFNADFVVVDMQCTPEKLLDAQICETWYKGKRTFDINSNSSCF</sequence>
<comment type="caution">
    <text evidence="2">The sequence shown here is derived from an EMBL/GenBank/DDBJ whole genome shotgun (WGS) entry which is preliminary data.</text>
</comment>
<dbReference type="PANTHER" id="PTHR22642:SF19">
    <property type="entry name" value="AMIDOHYDROLASE FAMILY PROTEIN (AFU_ORTHOLOGUE AFUA_5G01480)"/>
    <property type="match status" value="1"/>
</dbReference>
<dbReference type="Pfam" id="PF07969">
    <property type="entry name" value="Amidohydro_3"/>
    <property type="match status" value="1"/>
</dbReference>
<dbReference type="Gene3D" id="3.20.20.140">
    <property type="entry name" value="Metal-dependent hydrolases"/>
    <property type="match status" value="1"/>
</dbReference>
<dbReference type="SUPFAM" id="SSF51556">
    <property type="entry name" value="Metallo-dependent hydrolases"/>
    <property type="match status" value="1"/>
</dbReference>
<dbReference type="PANTHER" id="PTHR22642">
    <property type="entry name" value="IMIDAZOLONEPROPIONASE"/>
    <property type="match status" value="1"/>
</dbReference>
<name>A0A9W4IQF2_9EURO</name>
<dbReference type="InterPro" id="IPR013108">
    <property type="entry name" value="Amidohydro_3"/>
</dbReference>
<dbReference type="SUPFAM" id="SSF51338">
    <property type="entry name" value="Composite domain of metallo-dependent hydrolases"/>
    <property type="match status" value="1"/>
</dbReference>
<accession>A0A9W4IQF2</accession>
<evidence type="ECO:0000313" key="2">
    <source>
        <dbReference type="EMBL" id="CAG8319357.1"/>
    </source>
</evidence>
<dbReference type="CDD" id="cd01300">
    <property type="entry name" value="YtcJ_like"/>
    <property type="match status" value="1"/>
</dbReference>
<feature type="domain" description="Amidohydrolase 3" evidence="1">
    <location>
        <begin position="49"/>
        <end position="531"/>
    </location>
</feature>